<dbReference type="Gene3D" id="3.30.70.270">
    <property type="match status" value="1"/>
</dbReference>
<dbReference type="InterPro" id="IPR052155">
    <property type="entry name" value="Biofilm_reg_signaling"/>
</dbReference>
<dbReference type="PROSITE" id="PS50112">
    <property type="entry name" value="PAS"/>
    <property type="match status" value="1"/>
</dbReference>
<dbReference type="SMART" id="SM00052">
    <property type="entry name" value="EAL"/>
    <property type="match status" value="1"/>
</dbReference>
<dbReference type="InterPro" id="IPR043128">
    <property type="entry name" value="Rev_trsase/Diguanyl_cyclase"/>
</dbReference>
<dbReference type="PROSITE" id="PS50883">
    <property type="entry name" value="EAL"/>
    <property type="match status" value="1"/>
</dbReference>
<evidence type="ECO:0000256" key="2">
    <source>
        <dbReference type="SAM" id="Phobius"/>
    </source>
</evidence>
<evidence type="ECO:0000259" key="6">
    <source>
        <dbReference type="PROSITE" id="PS50887"/>
    </source>
</evidence>
<evidence type="ECO:0000313" key="7">
    <source>
        <dbReference type="EMBL" id="GGW66135.1"/>
    </source>
</evidence>
<dbReference type="InterPro" id="IPR000160">
    <property type="entry name" value="GGDEF_dom"/>
</dbReference>
<dbReference type="InterPro" id="IPR001633">
    <property type="entry name" value="EAL_dom"/>
</dbReference>
<dbReference type="SMART" id="SM00091">
    <property type="entry name" value="PAS"/>
    <property type="match status" value="2"/>
</dbReference>
<dbReference type="NCBIfam" id="TIGR00254">
    <property type="entry name" value="GGDEF"/>
    <property type="match status" value="1"/>
</dbReference>
<keyword evidence="2" id="KW-0472">Membrane</keyword>
<protein>
    <submittedName>
        <fullName evidence="7">Uncharacterized protein</fullName>
    </submittedName>
</protein>
<keyword evidence="8" id="KW-1185">Reference proteome</keyword>
<dbReference type="InterPro" id="IPR035919">
    <property type="entry name" value="EAL_sf"/>
</dbReference>
<accession>A0ABQ2WQ65</accession>
<feature type="domain" description="PAC" evidence="4">
    <location>
        <begin position="269"/>
        <end position="321"/>
    </location>
</feature>
<dbReference type="Pfam" id="PF13426">
    <property type="entry name" value="PAS_9"/>
    <property type="match status" value="1"/>
</dbReference>
<keyword evidence="2" id="KW-1133">Transmembrane helix</keyword>
<gene>
    <name evidence="7" type="ORF">GCM10008111_22600</name>
</gene>
<dbReference type="EMBL" id="BMYR01000009">
    <property type="protein sequence ID" value="GGW66135.1"/>
    <property type="molecule type" value="Genomic_DNA"/>
</dbReference>
<dbReference type="Pfam" id="PF00990">
    <property type="entry name" value="GGDEF"/>
    <property type="match status" value="1"/>
</dbReference>
<dbReference type="NCBIfam" id="TIGR00229">
    <property type="entry name" value="sensory_box"/>
    <property type="match status" value="1"/>
</dbReference>
<dbReference type="SUPFAM" id="SSF55073">
    <property type="entry name" value="Nucleotide cyclase"/>
    <property type="match status" value="1"/>
</dbReference>
<evidence type="ECO:0000259" key="3">
    <source>
        <dbReference type="PROSITE" id="PS50112"/>
    </source>
</evidence>
<dbReference type="InterPro" id="IPR001610">
    <property type="entry name" value="PAC"/>
</dbReference>
<keyword evidence="2" id="KW-0812">Transmembrane</keyword>
<name>A0ABQ2WQ65_9ALTE</name>
<dbReference type="InterPro" id="IPR029787">
    <property type="entry name" value="Nucleotide_cyclase"/>
</dbReference>
<dbReference type="PROSITE" id="PS50113">
    <property type="entry name" value="PAC"/>
    <property type="match status" value="1"/>
</dbReference>
<evidence type="ECO:0000313" key="8">
    <source>
        <dbReference type="Proteomes" id="UP000634667"/>
    </source>
</evidence>
<feature type="transmembrane region" description="Helical" evidence="2">
    <location>
        <begin position="12"/>
        <end position="30"/>
    </location>
</feature>
<evidence type="ECO:0000259" key="5">
    <source>
        <dbReference type="PROSITE" id="PS50883"/>
    </source>
</evidence>
<dbReference type="InterPro" id="IPR033425">
    <property type="entry name" value="MASE3"/>
</dbReference>
<feature type="domain" description="PAS" evidence="3">
    <location>
        <begin position="196"/>
        <end position="251"/>
    </location>
</feature>
<keyword evidence="1" id="KW-0175">Coiled coil</keyword>
<dbReference type="SMART" id="SM00267">
    <property type="entry name" value="GGDEF"/>
    <property type="match status" value="1"/>
</dbReference>
<proteinExistence type="predicted"/>
<feature type="domain" description="EAL" evidence="5">
    <location>
        <begin position="500"/>
        <end position="743"/>
    </location>
</feature>
<feature type="domain" description="GGDEF" evidence="6">
    <location>
        <begin position="353"/>
        <end position="491"/>
    </location>
</feature>
<dbReference type="Pfam" id="PF00563">
    <property type="entry name" value="EAL"/>
    <property type="match status" value="1"/>
</dbReference>
<dbReference type="SUPFAM" id="SSF55785">
    <property type="entry name" value="PYP-like sensor domain (PAS domain)"/>
    <property type="match status" value="2"/>
</dbReference>
<organism evidence="7 8">
    <name type="scientific">Alishewanella tabrizica</name>
    <dbReference type="NCBI Taxonomy" id="671278"/>
    <lineage>
        <taxon>Bacteria</taxon>
        <taxon>Pseudomonadati</taxon>
        <taxon>Pseudomonadota</taxon>
        <taxon>Gammaproteobacteria</taxon>
        <taxon>Alteromonadales</taxon>
        <taxon>Alteromonadaceae</taxon>
        <taxon>Alishewanella</taxon>
    </lineage>
</organism>
<dbReference type="InterPro" id="IPR035965">
    <property type="entry name" value="PAS-like_dom_sf"/>
</dbReference>
<dbReference type="InterPro" id="IPR000700">
    <property type="entry name" value="PAS-assoc_C"/>
</dbReference>
<dbReference type="InterPro" id="IPR000014">
    <property type="entry name" value="PAS"/>
</dbReference>
<dbReference type="PROSITE" id="PS50887">
    <property type="entry name" value="GGDEF"/>
    <property type="match status" value="1"/>
</dbReference>
<sequence>MFYFRSQQRPYHAPAMLAAIITMIYSEFYFTIYSNFNDSFNIIGHLIKLLSYTFLYRALVYEMLAEPYSKLQQSQGNLEATLAAVPDILFDIDLTGRFHNVYFHSQSKLYLPPERFLGLSAHQVLPEHVAQVTMTAIEQAHRRSGCSDAHQYALTIGSEQETSWFQVIASQKPNTKGIARFVLAVRDITLLKNAQAAEQINALAFHTREAIIITDAEQRIIRANPAFSDITGYSEYEVIGKMPSMLYSNLHDSAFYQHLWQVLAHDDVWSGEIYDKRKSGEVYPIQVVINALRDNNGVVTHYIASFNDISKAKADQKRIHELAFYDPLTHLPNRRFLIEKINETQIECARSKEYVGLFFIDLDHFKRLNDSFGHSYGDELLQQLAARLKLSISITDTLARPGGDEFILLTKLKTTEQHGAAADAEVIGNKLLDDIRQPFVLKGHPYFITASIGIALFNDNSKAIDELMSSADLAMYHSKERGRDQLYFFEQQMQHKLRQRQQLERELKTALLEQQFILHYQVKVDAKGKVAGYEALIRWQHPEQGLLSPNVFIPLAESSGLIIDIGLWVLKTACLQIKKLTQEGLSIPIAVNVSELQLGQQDFVDVVKQVITATGIKPTLLELELTESMLHHDLARTRQTLISLSTLGVTFSLDDFGTGYSSLSYLKNLPISVLKIDRSFVKEFLNETTDHAIVSTIIGMAESLKLAVVAEGVENEEQFQALNAMGCSLFQGYLFGKPAPIKN</sequence>
<dbReference type="PANTHER" id="PTHR44757:SF2">
    <property type="entry name" value="BIOFILM ARCHITECTURE MAINTENANCE PROTEIN MBAA"/>
    <property type="match status" value="1"/>
</dbReference>
<dbReference type="CDD" id="cd00130">
    <property type="entry name" value="PAS"/>
    <property type="match status" value="1"/>
</dbReference>
<dbReference type="PANTHER" id="PTHR44757">
    <property type="entry name" value="DIGUANYLATE CYCLASE DGCP"/>
    <property type="match status" value="1"/>
</dbReference>
<comment type="caution">
    <text evidence="7">The sequence shown here is derived from an EMBL/GenBank/DDBJ whole genome shotgun (WGS) entry which is preliminary data.</text>
</comment>
<dbReference type="Gene3D" id="3.30.450.20">
    <property type="entry name" value="PAS domain"/>
    <property type="match status" value="2"/>
</dbReference>
<dbReference type="Pfam" id="PF17159">
    <property type="entry name" value="MASE3"/>
    <property type="match status" value="1"/>
</dbReference>
<feature type="coiled-coil region" evidence="1">
    <location>
        <begin position="486"/>
        <end position="513"/>
    </location>
</feature>
<dbReference type="Proteomes" id="UP000634667">
    <property type="component" value="Unassembled WGS sequence"/>
</dbReference>
<dbReference type="SMART" id="SM00086">
    <property type="entry name" value="PAC"/>
    <property type="match status" value="1"/>
</dbReference>
<dbReference type="CDD" id="cd01949">
    <property type="entry name" value="GGDEF"/>
    <property type="match status" value="1"/>
</dbReference>
<reference evidence="8" key="1">
    <citation type="journal article" date="2019" name="Int. J. Syst. Evol. Microbiol.">
        <title>The Global Catalogue of Microorganisms (GCM) 10K type strain sequencing project: providing services to taxonomists for standard genome sequencing and annotation.</title>
        <authorList>
            <consortium name="The Broad Institute Genomics Platform"/>
            <consortium name="The Broad Institute Genome Sequencing Center for Infectious Disease"/>
            <person name="Wu L."/>
            <person name="Ma J."/>
        </authorList>
    </citation>
    <scope>NUCLEOTIDE SEQUENCE [LARGE SCALE GENOMIC DNA]</scope>
    <source>
        <strain evidence="8">KCTC 23723</strain>
    </source>
</reference>
<feature type="transmembrane region" description="Helical" evidence="2">
    <location>
        <begin position="42"/>
        <end position="60"/>
    </location>
</feature>
<evidence type="ECO:0000256" key="1">
    <source>
        <dbReference type="SAM" id="Coils"/>
    </source>
</evidence>
<dbReference type="Gene3D" id="3.20.20.450">
    <property type="entry name" value="EAL domain"/>
    <property type="match status" value="1"/>
</dbReference>
<evidence type="ECO:0000259" key="4">
    <source>
        <dbReference type="PROSITE" id="PS50113"/>
    </source>
</evidence>
<dbReference type="CDD" id="cd01948">
    <property type="entry name" value="EAL"/>
    <property type="match status" value="1"/>
</dbReference>
<dbReference type="SUPFAM" id="SSF141868">
    <property type="entry name" value="EAL domain-like"/>
    <property type="match status" value="1"/>
</dbReference>